<keyword evidence="4" id="KW-0411">Iron-sulfur</keyword>
<evidence type="ECO:0000256" key="4">
    <source>
        <dbReference type="ARBA" id="ARBA00023014"/>
    </source>
</evidence>
<dbReference type="PANTHER" id="PTHR43177">
    <property type="entry name" value="PROTEIN NRFC"/>
    <property type="match status" value="1"/>
</dbReference>
<evidence type="ECO:0000256" key="1">
    <source>
        <dbReference type="ARBA" id="ARBA00022485"/>
    </source>
</evidence>
<dbReference type="GO" id="GO:0046872">
    <property type="term" value="F:metal ion binding"/>
    <property type="evidence" value="ECO:0007669"/>
    <property type="project" value="UniProtKB-KW"/>
</dbReference>
<dbReference type="GO" id="GO:0051539">
    <property type="term" value="F:4 iron, 4 sulfur cluster binding"/>
    <property type="evidence" value="ECO:0007669"/>
    <property type="project" value="UniProtKB-KW"/>
</dbReference>
<dbReference type="InterPro" id="IPR017900">
    <property type="entry name" value="4Fe4S_Fe_S_CS"/>
</dbReference>
<dbReference type="InterPro" id="IPR006311">
    <property type="entry name" value="TAT_signal"/>
</dbReference>
<keyword evidence="8" id="KW-1185">Reference proteome</keyword>
<dbReference type="NCBIfam" id="NF045797">
    <property type="entry name" value="DsrO"/>
    <property type="match status" value="1"/>
</dbReference>
<dbReference type="PROSITE" id="PS00198">
    <property type="entry name" value="4FE4S_FER_1"/>
    <property type="match status" value="1"/>
</dbReference>
<dbReference type="SUPFAM" id="SSF54862">
    <property type="entry name" value="4Fe-4S ferredoxins"/>
    <property type="match status" value="1"/>
</dbReference>
<dbReference type="InterPro" id="IPR050954">
    <property type="entry name" value="ET_IronSulfur_Cluster-Binding"/>
</dbReference>
<dbReference type="PANTHER" id="PTHR43177:SF9">
    <property type="entry name" value="PROTEIN NRFC"/>
    <property type="match status" value="1"/>
</dbReference>
<keyword evidence="5" id="KW-0732">Signal</keyword>
<evidence type="ECO:0000313" key="7">
    <source>
        <dbReference type="EMBL" id="MBB5021175.1"/>
    </source>
</evidence>
<evidence type="ECO:0000256" key="2">
    <source>
        <dbReference type="ARBA" id="ARBA00022723"/>
    </source>
</evidence>
<dbReference type="AlphaFoldDB" id="A0A7W7Y321"/>
<evidence type="ECO:0000256" key="5">
    <source>
        <dbReference type="SAM" id="SignalP"/>
    </source>
</evidence>
<proteinExistence type="predicted"/>
<keyword evidence="3" id="KW-0408">Iron</keyword>
<keyword evidence="1" id="KW-0004">4Fe-4S</keyword>
<evidence type="ECO:0000259" key="6">
    <source>
        <dbReference type="PROSITE" id="PS51379"/>
    </source>
</evidence>
<accession>A0A7W7Y321</accession>
<dbReference type="Gene3D" id="3.30.70.20">
    <property type="match status" value="2"/>
</dbReference>
<dbReference type="CDD" id="cd10551">
    <property type="entry name" value="PsrB"/>
    <property type="match status" value="1"/>
</dbReference>
<dbReference type="PROSITE" id="PS51318">
    <property type="entry name" value="TAT"/>
    <property type="match status" value="1"/>
</dbReference>
<reference evidence="7 8" key="1">
    <citation type="submission" date="2020-08" db="EMBL/GenBank/DDBJ databases">
        <title>Genomic Encyclopedia of Type Strains, Phase IV (KMG-IV): sequencing the most valuable type-strain genomes for metagenomic binning, comparative biology and taxonomic classification.</title>
        <authorList>
            <person name="Goeker M."/>
        </authorList>
    </citation>
    <scope>NUCLEOTIDE SEQUENCE [LARGE SCALE GENOMIC DNA]</scope>
    <source>
        <strain evidence="7 8">DSM 22071</strain>
    </source>
</reference>
<evidence type="ECO:0000313" key="8">
    <source>
        <dbReference type="Proteomes" id="UP000528322"/>
    </source>
</evidence>
<dbReference type="InterPro" id="IPR017896">
    <property type="entry name" value="4Fe4S_Fe-S-bd"/>
</dbReference>
<feature type="domain" description="4Fe-4S ferredoxin-type" evidence="6">
    <location>
        <begin position="132"/>
        <end position="161"/>
    </location>
</feature>
<sequence length="265" mass="29266">MDEEKKSMKRRSFVKGLSAWLLASGAAVQAQAFSGKIPGRDEEDQRYVGQEGKRFGMVVDLRKCVGCQACTGACKVENKTPRHHFRTWVAEYERGEYPAVHKVFLPQLCNHCASPSCVKVCPTGATFSRGDGVVMVDDKVCWGCGYCVNACPYDKRYFHPQSKTVDKCTLCAHRLDSGLLPACVESCVGGARVAGDLNDKKSQVSRLLAGFSTAVLQPSQGNRPQVYYIGLDGSVQNQVRGTVNLDDLARMRDGKPRREWQTAYK</sequence>
<name>A0A7W7Y321_9BACT</name>
<gene>
    <name evidence="7" type="ORF">HNR37_000481</name>
</gene>
<feature type="signal peptide" evidence="5">
    <location>
        <begin position="1"/>
        <end position="32"/>
    </location>
</feature>
<dbReference type="InterPro" id="IPR054822">
    <property type="entry name" value="DsrO-like"/>
</dbReference>
<feature type="domain" description="4Fe-4S ferredoxin-type" evidence="6">
    <location>
        <begin position="55"/>
        <end position="84"/>
    </location>
</feature>
<keyword evidence="2" id="KW-0479">Metal-binding</keyword>
<dbReference type="Proteomes" id="UP000528322">
    <property type="component" value="Unassembled WGS sequence"/>
</dbReference>
<feature type="domain" description="4Fe-4S ferredoxin-type" evidence="6">
    <location>
        <begin position="100"/>
        <end position="131"/>
    </location>
</feature>
<dbReference type="PROSITE" id="PS51379">
    <property type="entry name" value="4FE4S_FER_2"/>
    <property type="match status" value="3"/>
</dbReference>
<comment type="caution">
    <text evidence="7">The sequence shown here is derived from an EMBL/GenBank/DDBJ whole genome shotgun (WGS) entry which is preliminary data.</text>
</comment>
<organism evidence="7 8">
    <name type="scientific">Desulfurispira natronophila</name>
    <dbReference type="NCBI Taxonomy" id="682562"/>
    <lineage>
        <taxon>Bacteria</taxon>
        <taxon>Pseudomonadati</taxon>
        <taxon>Chrysiogenota</taxon>
        <taxon>Chrysiogenia</taxon>
        <taxon>Chrysiogenales</taxon>
        <taxon>Chrysiogenaceae</taxon>
        <taxon>Desulfurispira</taxon>
    </lineage>
</organism>
<evidence type="ECO:0000256" key="3">
    <source>
        <dbReference type="ARBA" id="ARBA00023004"/>
    </source>
</evidence>
<protein>
    <submittedName>
        <fullName evidence="7">Tetrathionate reductase subunit B</fullName>
    </submittedName>
</protein>
<feature type="chain" id="PRO_5030825682" evidence="5">
    <location>
        <begin position="33"/>
        <end position="265"/>
    </location>
</feature>
<dbReference type="RefSeq" id="WP_183729365.1">
    <property type="nucleotide sequence ID" value="NZ_JACHID010000002.1"/>
</dbReference>
<dbReference type="Pfam" id="PF13247">
    <property type="entry name" value="Fer4_11"/>
    <property type="match status" value="1"/>
</dbReference>
<dbReference type="EMBL" id="JACHID010000002">
    <property type="protein sequence ID" value="MBB5021175.1"/>
    <property type="molecule type" value="Genomic_DNA"/>
</dbReference>